<dbReference type="RefSeq" id="WP_074462160.1">
    <property type="nucleotide sequence ID" value="NZ_FMUR01000008.1"/>
</dbReference>
<dbReference type="SUPFAM" id="SSF55785">
    <property type="entry name" value="PYP-like sensor domain (PAS domain)"/>
    <property type="match status" value="1"/>
</dbReference>
<dbReference type="PROSITE" id="PS50887">
    <property type="entry name" value="GGDEF"/>
    <property type="match status" value="1"/>
</dbReference>
<evidence type="ECO:0000259" key="2">
    <source>
        <dbReference type="PROSITE" id="PS50883"/>
    </source>
</evidence>
<dbReference type="PROSITE" id="PS50883">
    <property type="entry name" value="EAL"/>
    <property type="match status" value="1"/>
</dbReference>
<dbReference type="SUPFAM" id="SSF141868">
    <property type="entry name" value="EAL domain-like"/>
    <property type="match status" value="1"/>
</dbReference>
<dbReference type="Gene3D" id="3.20.20.450">
    <property type="entry name" value="EAL domain"/>
    <property type="match status" value="1"/>
</dbReference>
<reference evidence="5" key="1">
    <citation type="submission" date="2016-10" db="EMBL/GenBank/DDBJ databases">
        <authorList>
            <person name="Varghese N."/>
            <person name="Submissions S."/>
        </authorList>
    </citation>
    <scope>NUCLEOTIDE SEQUENCE [LARGE SCALE GENOMIC DNA]</scope>
    <source>
        <strain evidence="5">XBD2006</strain>
    </source>
</reference>
<gene>
    <name evidence="4" type="ORF">SAMN02910451_01522</name>
</gene>
<evidence type="ECO:0000259" key="1">
    <source>
        <dbReference type="PROSITE" id="PS50112"/>
    </source>
</evidence>
<sequence length="546" mass="62374">MSGGVYDTINRIFDTFAVTSRSRYVYVYDMAKNISRWSLNAVDYFGLTSEYIYNASAVWESKIHPDDREKYNEYLKQVFVGVKLDPNFEYRARNKNGEYVACSCRGVVIKDYVGKPSFYACSITNKGIINNNDPITLLPNQYEMLNDMRSLKNNKKTYAVLMINFIDFGDVNRRYGYMTGNSVLRALATKLATDGAPIGKAYRGEGTILALISENIDFEPLKRLFIRLKTFSREGITVEGKRVVNELGGGIIIATDFNIDEHSIYTSAKYALNYSKTQKHGNLMVFQNDTAENKSNMSLVNEVRNSVINGYDGFYLEYQPIFSVTDSQLVGMEVFVRWEKEPYGSVSPSEFIPWLEQDPVFYALGNWILETALGEAIEIKRSRKDFYLSVNLAFMQLERSEFRTVLLEILRRTGYPATGLCLELTKSSRQLGMEHLKSQIEFLKSCGLKIGLDASDFADMDLVRHLPIDLINLVPSMTGGMENNITTKYMVEAVTSFAHRLNIKTCFTGIEDEETAKIAKQYPISDMMGYYFGHPCRIEEFKREYL</sequence>
<dbReference type="SMART" id="SM00267">
    <property type="entry name" value="GGDEF"/>
    <property type="match status" value="1"/>
</dbReference>
<dbReference type="PANTHER" id="PTHR33121:SF71">
    <property type="entry name" value="OXYGEN SENSOR PROTEIN DOSP"/>
    <property type="match status" value="1"/>
</dbReference>
<evidence type="ECO:0000313" key="5">
    <source>
        <dbReference type="Proteomes" id="UP000183047"/>
    </source>
</evidence>
<dbReference type="InterPro" id="IPR000160">
    <property type="entry name" value="GGDEF_dom"/>
</dbReference>
<dbReference type="AlphaFoldDB" id="A0A1G5DGZ0"/>
<dbReference type="InterPro" id="IPR029787">
    <property type="entry name" value="Nucleotide_cyclase"/>
</dbReference>
<dbReference type="CDD" id="cd01948">
    <property type="entry name" value="EAL"/>
    <property type="match status" value="1"/>
</dbReference>
<dbReference type="Proteomes" id="UP000183047">
    <property type="component" value="Unassembled WGS sequence"/>
</dbReference>
<dbReference type="Gene3D" id="3.30.450.20">
    <property type="entry name" value="PAS domain"/>
    <property type="match status" value="1"/>
</dbReference>
<feature type="domain" description="GGDEF" evidence="3">
    <location>
        <begin position="156"/>
        <end position="288"/>
    </location>
</feature>
<feature type="domain" description="PAS" evidence="1">
    <location>
        <begin position="25"/>
        <end position="82"/>
    </location>
</feature>
<dbReference type="InterPro" id="IPR043128">
    <property type="entry name" value="Rev_trsase/Diguanyl_cyclase"/>
</dbReference>
<dbReference type="Pfam" id="PF00563">
    <property type="entry name" value="EAL"/>
    <property type="match status" value="1"/>
</dbReference>
<dbReference type="GO" id="GO:0071111">
    <property type="term" value="F:cyclic-guanylate-specific phosphodiesterase activity"/>
    <property type="evidence" value="ECO:0007669"/>
    <property type="project" value="InterPro"/>
</dbReference>
<evidence type="ECO:0000259" key="3">
    <source>
        <dbReference type="PROSITE" id="PS50887"/>
    </source>
</evidence>
<accession>A0A1G5DGZ0</accession>
<dbReference type="InterPro" id="IPR035919">
    <property type="entry name" value="EAL_sf"/>
</dbReference>
<dbReference type="InterPro" id="IPR013655">
    <property type="entry name" value="PAS_fold_3"/>
</dbReference>
<dbReference type="CDD" id="cd00130">
    <property type="entry name" value="PAS"/>
    <property type="match status" value="1"/>
</dbReference>
<dbReference type="PROSITE" id="PS50112">
    <property type="entry name" value="PAS"/>
    <property type="match status" value="1"/>
</dbReference>
<feature type="domain" description="EAL" evidence="2">
    <location>
        <begin position="296"/>
        <end position="546"/>
    </location>
</feature>
<protein>
    <submittedName>
        <fullName evidence="4">EAL domain, c-di-GMP-specific phosphodiesterase class I (Or its enzymatically inactive variant)</fullName>
    </submittedName>
</protein>
<proteinExistence type="predicted"/>
<dbReference type="InterPro" id="IPR035965">
    <property type="entry name" value="PAS-like_dom_sf"/>
</dbReference>
<dbReference type="SUPFAM" id="SSF55073">
    <property type="entry name" value="Nucleotide cyclase"/>
    <property type="match status" value="1"/>
</dbReference>
<keyword evidence="5" id="KW-1185">Reference proteome</keyword>
<dbReference type="Pfam" id="PF08447">
    <property type="entry name" value="PAS_3"/>
    <property type="match status" value="1"/>
</dbReference>
<dbReference type="PANTHER" id="PTHR33121">
    <property type="entry name" value="CYCLIC DI-GMP PHOSPHODIESTERASE PDEF"/>
    <property type="match status" value="1"/>
</dbReference>
<dbReference type="InterPro" id="IPR000014">
    <property type="entry name" value="PAS"/>
</dbReference>
<dbReference type="Pfam" id="PF00990">
    <property type="entry name" value="GGDEF"/>
    <property type="match status" value="1"/>
</dbReference>
<dbReference type="Gene3D" id="3.30.70.270">
    <property type="match status" value="1"/>
</dbReference>
<name>A0A1G5DGZ0_9FIRM</name>
<evidence type="ECO:0000313" key="4">
    <source>
        <dbReference type="EMBL" id="SCY13817.1"/>
    </source>
</evidence>
<dbReference type="SMART" id="SM00052">
    <property type="entry name" value="EAL"/>
    <property type="match status" value="1"/>
</dbReference>
<dbReference type="EMBL" id="FMUR01000008">
    <property type="protein sequence ID" value="SCY13817.1"/>
    <property type="molecule type" value="Genomic_DNA"/>
</dbReference>
<organism evidence="4 5">
    <name type="scientific">Butyrivibrio hungatei</name>
    <dbReference type="NCBI Taxonomy" id="185008"/>
    <lineage>
        <taxon>Bacteria</taxon>
        <taxon>Bacillati</taxon>
        <taxon>Bacillota</taxon>
        <taxon>Clostridia</taxon>
        <taxon>Lachnospirales</taxon>
        <taxon>Lachnospiraceae</taxon>
        <taxon>Butyrivibrio</taxon>
    </lineage>
</organism>
<dbReference type="InterPro" id="IPR001633">
    <property type="entry name" value="EAL_dom"/>
</dbReference>
<dbReference type="InterPro" id="IPR050706">
    <property type="entry name" value="Cyclic-di-GMP_PDE-like"/>
</dbReference>